<keyword evidence="6 11" id="KW-0479">Metal-binding</keyword>
<dbReference type="Pfam" id="PF05958">
    <property type="entry name" value="tRNA_U5-meth_tr"/>
    <property type="match status" value="1"/>
</dbReference>
<dbReference type="RefSeq" id="WP_082768699.1">
    <property type="nucleotide sequence ID" value="NZ_LSNE01000002.1"/>
</dbReference>
<dbReference type="GO" id="GO:0051539">
    <property type="term" value="F:4 iron, 4 sulfur cluster binding"/>
    <property type="evidence" value="ECO:0007669"/>
    <property type="project" value="UniProtKB-KW"/>
</dbReference>
<comment type="caution">
    <text evidence="15">The sequence shown here is derived from an EMBL/GenBank/DDBJ whole genome shotgun (WGS) entry which is preliminary data.</text>
</comment>
<dbReference type="Gene3D" id="3.40.50.150">
    <property type="entry name" value="Vaccinia Virus protein VP39"/>
    <property type="match status" value="1"/>
</dbReference>
<evidence type="ECO:0000256" key="11">
    <source>
        <dbReference type="HAMAP-Rule" id="MF_01010"/>
    </source>
</evidence>
<dbReference type="InterPro" id="IPR002792">
    <property type="entry name" value="TRAM_dom"/>
</dbReference>
<evidence type="ECO:0000313" key="16">
    <source>
        <dbReference type="Proteomes" id="UP000070299"/>
    </source>
</evidence>
<dbReference type="PANTHER" id="PTHR11061:SF49">
    <property type="entry name" value="23S RRNA (URACIL(1939)-C(5))-METHYLTRANSFERASE RLMD"/>
    <property type="match status" value="1"/>
</dbReference>
<dbReference type="PROSITE" id="PS50926">
    <property type="entry name" value="TRAM"/>
    <property type="match status" value="1"/>
</dbReference>
<feature type="active site" description="Nucleophile" evidence="11 12">
    <location>
        <position position="394"/>
    </location>
</feature>
<keyword evidence="16" id="KW-1185">Reference proteome</keyword>
<evidence type="ECO:0000256" key="4">
    <source>
        <dbReference type="ARBA" id="ARBA00022679"/>
    </source>
</evidence>
<dbReference type="GO" id="GO:0003723">
    <property type="term" value="F:RNA binding"/>
    <property type="evidence" value="ECO:0007669"/>
    <property type="project" value="InterPro"/>
</dbReference>
<feature type="binding site" evidence="11 12">
    <location>
        <position position="271"/>
    </location>
    <ligand>
        <name>S-adenosyl-L-methionine</name>
        <dbReference type="ChEBI" id="CHEBI:59789"/>
    </ligand>
</feature>
<proteinExistence type="inferred from homology"/>
<evidence type="ECO:0000256" key="8">
    <source>
        <dbReference type="ARBA" id="ARBA00023014"/>
    </source>
</evidence>
<feature type="active site" evidence="13">
    <location>
        <position position="394"/>
    </location>
</feature>
<dbReference type="Gene3D" id="2.40.50.1070">
    <property type="match status" value="1"/>
</dbReference>
<evidence type="ECO:0000256" key="9">
    <source>
        <dbReference type="ARBA" id="ARBA00052756"/>
    </source>
</evidence>
<dbReference type="InterPro" id="IPR030390">
    <property type="entry name" value="MeTrfase_TrmA_AS"/>
</dbReference>
<evidence type="ECO:0000256" key="1">
    <source>
        <dbReference type="ARBA" id="ARBA00022485"/>
    </source>
</evidence>
<dbReference type="FunFam" id="2.40.50.140:FF:000097">
    <property type="entry name" value="23S rRNA (uracil(1939)-C(5))-methyltransferase RlmD"/>
    <property type="match status" value="1"/>
</dbReference>
<dbReference type="PROSITE" id="PS01230">
    <property type="entry name" value="TRMA_1"/>
    <property type="match status" value="1"/>
</dbReference>
<dbReference type="AlphaFoldDB" id="A0A136A6F1"/>
<feature type="binding site" evidence="11">
    <location>
        <position position="84"/>
    </location>
    <ligand>
        <name>[4Fe-4S] cluster</name>
        <dbReference type="ChEBI" id="CHEBI:49883"/>
    </ligand>
</feature>
<keyword evidence="7 11" id="KW-0408">Iron</keyword>
<dbReference type="EC" id="2.1.1.190" evidence="11"/>
<dbReference type="InterPro" id="IPR012340">
    <property type="entry name" value="NA-bd_OB-fold"/>
</dbReference>
<comment type="similarity">
    <text evidence="11">Belongs to the class I-like SAM-binding methyltransferase superfamily. RNA M5U methyltransferase family. RlmD subfamily.</text>
</comment>
<feature type="binding site" evidence="11">
    <location>
        <position position="348"/>
    </location>
    <ligand>
        <name>S-adenosyl-L-methionine</name>
        <dbReference type="ChEBI" id="CHEBI:59789"/>
    </ligand>
</feature>
<comment type="function">
    <text evidence="10 11">Catalyzes the formation of 5-methyl-uridine at position 1939 (m5U1939) in 23S rRNA.</text>
</comment>
<dbReference type="PROSITE" id="PS01231">
    <property type="entry name" value="TRMA_2"/>
    <property type="match status" value="1"/>
</dbReference>
<protein>
    <recommendedName>
        <fullName evidence="11">23S rRNA (uracil(1939)-C(5))-methyltransferase RlmD</fullName>
        <ecNumber evidence="11">2.1.1.190</ecNumber>
    </recommendedName>
    <alternativeName>
        <fullName evidence="11">23S rRNA(m5U1939)-methyltransferase</fullName>
    </alternativeName>
</protein>
<dbReference type="PROSITE" id="PS51687">
    <property type="entry name" value="SAM_MT_RNA_M5U"/>
    <property type="match status" value="1"/>
</dbReference>
<feature type="binding site" evidence="11">
    <location>
        <position position="93"/>
    </location>
    <ligand>
        <name>[4Fe-4S] cluster</name>
        <dbReference type="ChEBI" id="CHEBI:49883"/>
    </ligand>
</feature>
<keyword evidence="2 11" id="KW-0698">rRNA processing</keyword>
<dbReference type="InterPro" id="IPR010280">
    <property type="entry name" value="U5_MeTrfase_fam"/>
</dbReference>
<evidence type="ECO:0000313" key="15">
    <source>
        <dbReference type="EMBL" id="KXI30815.1"/>
    </source>
</evidence>
<evidence type="ECO:0000256" key="7">
    <source>
        <dbReference type="ARBA" id="ARBA00023004"/>
    </source>
</evidence>
<dbReference type="InterPro" id="IPR001566">
    <property type="entry name" value="23S_rRNA_MeTrfase_RlmD"/>
</dbReference>
<feature type="binding site" evidence="11">
    <location>
        <position position="90"/>
    </location>
    <ligand>
        <name>[4Fe-4S] cluster</name>
        <dbReference type="ChEBI" id="CHEBI:49883"/>
    </ligand>
</feature>
<dbReference type="CDD" id="cd02440">
    <property type="entry name" value="AdoMet_MTases"/>
    <property type="match status" value="1"/>
</dbReference>
<dbReference type="NCBIfam" id="NF009639">
    <property type="entry name" value="PRK13168.1"/>
    <property type="match status" value="1"/>
</dbReference>
<dbReference type="Gene3D" id="2.40.50.140">
    <property type="entry name" value="Nucleic acid-binding proteins"/>
    <property type="match status" value="1"/>
</dbReference>
<evidence type="ECO:0000256" key="6">
    <source>
        <dbReference type="ARBA" id="ARBA00022723"/>
    </source>
</evidence>
<feature type="domain" description="TRAM" evidence="14">
    <location>
        <begin position="13"/>
        <end position="71"/>
    </location>
</feature>
<evidence type="ECO:0000256" key="13">
    <source>
        <dbReference type="PROSITE-ProRule" id="PRU10015"/>
    </source>
</evidence>
<dbReference type="GO" id="GO:0005506">
    <property type="term" value="F:iron ion binding"/>
    <property type="evidence" value="ECO:0007669"/>
    <property type="project" value="UniProtKB-UniRule"/>
</dbReference>
<dbReference type="InterPro" id="IPR029063">
    <property type="entry name" value="SAM-dependent_MTases_sf"/>
</dbReference>
<keyword evidence="3 11" id="KW-0489">Methyltransferase</keyword>
<keyword evidence="4 11" id="KW-0808">Transferase</keyword>
<feature type="binding site" evidence="11">
    <location>
        <position position="167"/>
    </location>
    <ligand>
        <name>[4Fe-4S] cluster</name>
        <dbReference type="ChEBI" id="CHEBI:49883"/>
    </ligand>
</feature>
<dbReference type="NCBIfam" id="TIGR00479">
    <property type="entry name" value="rumA"/>
    <property type="match status" value="1"/>
</dbReference>
<feature type="binding site" evidence="11 12">
    <location>
        <position position="300"/>
    </location>
    <ligand>
        <name>S-adenosyl-L-methionine</name>
        <dbReference type="ChEBI" id="CHEBI:59789"/>
    </ligand>
</feature>
<dbReference type="PANTHER" id="PTHR11061">
    <property type="entry name" value="RNA M5U METHYLTRANSFERASE"/>
    <property type="match status" value="1"/>
</dbReference>
<reference evidence="16" key="1">
    <citation type="submission" date="2016-02" db="EMBL/GenBank/DDBJ databases">
        <authorList>
            <person name="Schultz-Johansen M."/>
            <person name="Glaring M.A."/>
            <person name="Bech P.K."/>
            <person name="Stougaard P."/>
        </authorList>
    </citation>
    <scope>NUCLEOTIDE SEQUENCE [LARGE SCALE GENOMIC DNA]</scope>
    <source>
        <strain evidence="16">S66</strain>
    </source>
</reference>
<feature type="binding site" evidence="11">
    <location>
        <position position="305"/>
    </location>
    <ligand>
        <name>S-adenosyl-L-methionine</name>
        <dbReference type="ChEBI" id="CHEBI:59789"/>
    </ligand>
</feature>
<dbReference type="Pfam" id="PF01938">
    <property type="entry name" value="TRAM"/>
    <property type="match status" value="1"/>
</dbReference>
<organism evidence="15 16">
    <name type="scientific">Paraglaciecola hydrolytica</name>
    <dbReference type="NCBI Taxonomy" id="1799789"/>
    <lineage>
        <taxon>Bacteria</taxon>
        <taxon>Pseudomonadati</taxon>
        <taxon>Pseudomonadota</taxon>
        <taxon>Gammaproteobacteria</taxon>
        <taxon>Alteromonadales</taxon>
        <taxon>Alteromonadaceae</taxon>
        <taxon>Paraglaciecola</taxon>
    </lineage>
</organism>
<evidence type="ECO:0000256" key="2">
    <source>
        <dbReference type="ARBA" id="ARBA00022552"/>
    </source>
</evidence>
<sequence>MRNRRPQGRQAKPQVLGLPQRFYVDGITHEANGVARLDGKVTFIQGALPGELVEARVSKAGSRFDQAIVTQIIEASPHRITPPCPHYAECGGCSFQHLSEPQQLAAKKHWLQGQLRKVLGDHAISELKEQGFAYRRRARIAVFVKDGQLFMGFRAKASKHIISINNCMVLTESLQQVFSHLKQRLSSNELAPCLGHIELLEDSQGTAVLLRLTHDISTELKSSWQQWALTQQVALYWQHPGENQAQVAETELRHYQLDGLTLAYHPQDFIQVNASMNELMVAQAMEWLAPCKQDVVLDLFCGVGNFSLPLAKRAKQVIGVEVQDSMVAAGRKNAQLNKLNNLSFIAADLTKPVANEFTQRGITKVLLDPPRAGAKEFLDTLIALKPQQILYVSCDAATLARDAEYLGNKGFKVLRVTVMDMFPQTSHVETMMLLEYQIK</sequence>
<dbReference type="GO" id="GO:0070475">
    <property type="term" value="P:rRNA base methylation"/>
    <property type="evidence" value="ECO:0007669"/>
    <property type="project" value="TreeGrafter"/>
</dbReference>
<dbReference type="InterPro" id="IPR030391">
    <property type="entry name" value="MeTrfase_TrmA_CS"/>
</dbReference>
<gene>
    <name evidence="11" type="primary">rlmD</name>
    <name evidence="15" type="ORF">AX660_05235</name>
</gene>
<keyword evidence="8 11" id="KW-0411">Iron-sulfur</keyword>
<dbReference type="FunFam" id="3.40.50.150:FF:000009">
    <property type="entry name" value="23S rRNA (Uracil(1939)-C(5))-methyltransferase RlmD"/>
    <property type="match status" value="1"/>
</dbReference>
<dbReference type="OrthoDB" id="9804590at2"/>
<dbReference type="Proteomes" id="UP000070299">
    <property type="component" value="Unassembled WGS sequence"/>
</dbReference>
<dbReference type="STRING" id="1799789.AX660_05235"/>
<comment type="catalytic activity">
    <reaction evidence="9 11">
        <text>uridine(1939) in 23S rRNA + S-adenosyl-L-methionine = 5-methyluridine(1939) in 23S rRNA + S-adenosyl-L-homocysteine + H(+)</text>
        <dbReference type="Rhea" id="RHEA:42908"/>
        <dbReference type="Rhea" id="RHEA-COMP:10278"/>
        <dbReference type="Rhea" id="RHEA-COMP:10279"/>
        <dbReference type="ChEBI" id="CHEBI:15378"/>
        <dbReference type="ChEBI" id="CHEBI:57856"/>
        <dbReference type="ChEBI" id="CHEBI:59789"/>
        <dbReference type="ChEBI" id="CHEBI:65315"/>
        <dbReference type="ChEBI" id="CHEBI:74447"/>
        <dbReference type="EC" id="2.1.1.190"/>
    </reaction>
</comment>
<evidence type="ECO:0000256" key="10">
    <source>
        <dbReference type="ARBA" id="ARBA00059995"/>
    </source>
</evidence>
<dbReference type="EMBL" id="LSNE01000002">
    <property type="protein sequence ID" value="KXI30815.1"/>
    <property type="molecule type" value="Genomic_DNA"/>
</dbReference>
<dbReference type="HAMAP" id="MF_01010">
    <property type="entry name" value="23SrRNA_methyltr_RlmD"/>
    <property type="match status" value="1"/>
</dbReference>
<accession>A0A136A6F1</accession>
<dbReference type="SUPFAM" id="SSF53335">
    <property type="entry name" value="S-adenosyl-L-methionine-dependent methyltransferases"/>
    <property type="match status" value="1"/>
</dbReference>
<evidence type="ECO:0000259" key="14">
    <source>
        <dbReference type="PROSITE" id="PS50926"/>
    </source>
</evidence>
<dbReference type="GO" id="GO:0070041">
    <property type="term" value="F:rRNA (uridine-C5-)-methyltransferase activity"/>
    <property type="evidence" value="ECO:0007669"/>
    <property type="project" value="UniProtKB-UniRule"/>
</dbReference>
<evidence type="ECO:0000256" key="5">
    <source>
        <dbReference type="ARBA" id="ARBA00022691"/>
    </source>
</evidence>
<name>A0A136A6F1_9ALTE</name>
<dbReference type="SUPFAM" id="SSF50249">
    <property type="entry name" value="Nucleic acid-binding proteins"/>
    <property type="match status" value="1"/>
</dbReference>
<keyword evidence="1 11" id="KW-0004">4Fe-4S</keyword>
<evidence type="ECO:0000256" key="3">
    <source>
        <dbReference type="ARBA" id="ARBA00022603"/>
    </source>
</evidence>
<keyword evidence="5 11" id="KW-0949">S-adenosyl-L-methionine</keyword>
<evidence type="ECO:0000256" key="12">
    <source>
        <dbReference type="PROSITE-ProRule" id="PRU01024"/>
    </source>
</evidence>
<feature type="binding site" evidence="11 12">
    <location>
        <position position="321"/>
    </location>
    <ligand>
        <name>S-adenosyl-L-methionine</name>
        <dbReference type="ChEBI" id="CHEBI:59789"/>
    </ligand>
</feature>
<feature type="binding site" evidence="11 12">
    <location>
        <position position="368"/>
    </location>
    <ligand>
        <name>S-adenosyl-L-methionine</name>
        <dbReference type="ChEBI" id="CHEBI:59789"/>
    </ligand>
</feature>